<evidence type="ECO:0000256" key="6">
    <source>
        <dbReference type="ARBA" id="ARBA00023141"/>
    </source>
</evidence>
<evidence type="ECO:0000256" key="5">
    <source>
        <dbReference type="ARBA" id="ARBA00022840"/>
    </source>
</evidence>
<keyword evidence="5 7" id="KW-0067">ATP-binding</keyword>
<dbReference type="Pfam" id="PF01381">
    <property type="entry name" value="HTH_3"/>
    <property type="match status" value="1"/>
</dbReference>
<dbReference type="InterPro" id="IPR010982">
    <property type="entry name" value="Lambda_DNA-bd_dom_sf"/>
</dbReference>
<feature type="binding site" evidence="7">
    <location>
        <position position="146"/>
    </location>
    <ligand>
        <name>Mg(2+)</name>
        <dbReference type="ChEBI" id="CHEBI:18420"/>
    </ligand>
</feature>
<dbReference type="Proteomes" id="UP001429564">
    <property type="component" value="Unassembled WGS sequence"/>
</dbReference>
<dbReference type="PANTHER" id="PTHR21087:SF16">
    <property type="entry name" value="SHIKIMATE KINASE 1, CHLOROPLASTIC"/>
    <property type="match status" value="1"/>
</dbReference>
<feature type="binding site" evidence="7">
    <location>
        <position position="211"/>
    </location>
    <ligand>
        <name>substrate</name>
    </ligand>
</feature>
<dbReference type="InterPro" id="IPR000623">
    <property type="entry name" value="Shikimate_kinase/TSH1"/>
</dbReference>
<evidence type="ECO:0000313" key="9">
    <source>
        <dbReference type="EMBL" id="NIZ60493.1"/>
    </source>
</evidence>
<dbReference type="PANTHER" id="PTHR21087">
    <property type="entry name" value="SHIKIMATE KINASE"/>
    <property type="match status" value="1"/>
</dbReference>
<feature type="binding site" evidence="7">
    <location>
        <begin position="142"/>
        <end position="147"/>
    </location>
    <ligand>
        <name>ATP</name>
        <dbReference type="ChEBI" id="CHEBI:30616"/>
    </ligand>
</feature>
<organism evidence="9 10">
    <name type="scientific">Parasedimentitalea denitrificans</name>
    <dbReference type="NCBI Taxonomy" id="2211118"/>
    <lineage>
        <taxon>Bacteria</taxon>
        <taxon>Pseudomonadati</taxon>
        <taxon>Pseudomonadota</taxon>
        <taxon>Alphaproteobacteria</taxon>
        <taxon>Rhodobacterales</taxon>
        <taxon>Paracoccaceae</taxon>
        <taxon>Parasedimentitalea</taxon>
    </lineage>
</organism>
<dbReference type="PRINTS" id="PR01100">
    <property type="entry name" value="SHIKIMTKNASE"/>
</dbReference>
<evidence type="ECO:0000259" key="8">
    <source>
        <dbReference type="PROSITE" id="PS50943"/>
    </source>
</evidence>
<keyword evidence="10" id="KW-1185">Reference proteome</keyword>
<feature type="binding site" evidence="7">
    <location>
        <position position="188"/>
    </location>
    <ligand>
        <name>substrate</name>
    </ligand>
</feature>
<feature type="binding site" evidence="7">
    <location>
        <position position="269"/>
    </location>
    <ligand>
        <name>substrate</name>
    </ligand>
</feature>
<comment type="cofactor">
    <cofactor evidence="7">
        <name>Mg(2+)</name>
        <dbReference type="ChEBI" id="CHEBI:18420"/>
    </cofactor>
    <text evidence="7">Binds 1 Mg(2+) ion per subunit.</text>
</comment>
<dbReference type="RefSeq" id="WP_167683065.1">
    <property type="nucleotide sequence ID" value="NZ_QHLQ01000004.1"/>
</dbReference>
<dbReference type="EMBL" id="QHLQ01000004">
    <property type="protein sequence ID" value="NIZ60493.1"/>
    <property type="molecule type" value="Genomic_DNA"/>
</dbReference>
<evidence type="ECO:0000256" key="1">
    <source>
        <dbReference type="ARBA" id="ARBA00022605"/>
    </source>
</evidence>
<keyword evidence="7" id="KW-0479">Metal-binding</keyword>
<comment type="subunit">
    <text evidence="7">Monomer.</text>
</comment>
<evidence type="ECO:0000256" key="3">
    <source>
        <dbReference type="ARBA" id="ARBA00022741"/>
    </source>
</evidence>
<dbReference type="SUPFAM" id="SSF47413">
    <property type="entry name" value="lambda repressor-like DNA-binding domains"/>
    <property type="match status" value="1"/>
</dbReference>
<dbReference type="PROSITE" id="PS50943">
    <property type="entry name" value="HTH_CROC1"/>
    <property type="match status" value="1"/>
</dbReference>
<dbReference type="CDD" id="cd00093">
    <property type="entry name" value="HTH_XRE"/>
    <property type="match status" value="1"/>
</dbReference>
<comment type="caution">
    <text evidence="9">The sequence shown here is derived from an EMBL/GenBank/DDBJ whole genome shotgun (WGS) entry which is preliminary data.</text>
</comment>
<dbReference type="EC" id="2.7.1.71" evidence="7"/>
<dbReference type="SUPFAM" id="SSF52540">
    <property type="entry name" value="P-loop containing nucleoside triphosphate hydrolases"/>
    <property type="match status" value="1"/>
</dbReference>
<dbReference type="NCBIfam" id="NF006015">
    <property type="entry name" value="PRK08154.1"/>
    <property type="match status" value="1"/>
</dbReference>
<gene>
    <name evidence="7" type="primary">aroK</name>
    <name evidence="9" type="ORF">DL239_05830</name>
</gene>
<feature type="binding site" evidence="7">
    <location>
        <position position="285"/>
    </location>
    <ligand>
        <name>ATP</name>
        <dbReference type="ChEBI" id="CHEBI:30616"/>
    </ligand>
</feature>
<comment type="similarity">
    <text evidence="7">Belongs to the shikimate kinase family.</text>
</comment>
<evidence type="ECO:0000256" key="2">
    <source>
        <dbReference type="ARBA" id="ARBA00022679"/>
    </source>
</evidence>
<name>A0ABX0W6E6_9RHOB</name>
<dbReference type="InterPro" id="IPR031322">
    <property type="entry name" value="Shikimate/glucono_kinase"/>
</dbReference>
<dbReference type="HAMAP" id="MF_00109">
    <property type="entry name" value="Shikimate_kinase"/>
    <property type="match status" value="1"/>
</dbReference>
<keyword evidence="1 7" id="KW-0028">Amino-acid biosynthesis</keyword>
<reference evidence="9 10" key="1">
    <citation type="submission" date="2018-05" db="EMBL/GenBank/DDBJ databases">
        <authorList>
            <person name="Zhang Y.-J."/>
        </authorList>
    </citation>
    <scope>NUCLEOTIDE SEQUENCE [LARGE SCALE GENOMIC DNA]</scope>
    <source>
        <strain evidence="9 10">CY04</strain>
    </source>
</reference>
<protein>
    <recommendedName>
        <fullName evidence="7">Shikimate kinase</fullName>
        <shortName evidence="7">SK</shortName>
        <ecNumber evidence="7">2.7.1.71</ecNumber>
    </recommendedName>
</protein>
<comment type="caution">
    <text evidence="7">Lacks conserved residue(s) required for the propagation of feature annotation.</text>
</comment>
<evidence type="ECO:0000313" key="10">
    <source>
        <dbReference type="Proteomes" id="UP001429564"/>
    </source>
</evidence>
<keyword evidence="7" id="KW-0460">Magnesium</keyword>
<comment type="subcellular location">
    <subcellularLocation>
        <location evidence="7">Cytoplasm</location>
    </subcellularLocation>
</comment>
<dbReference type="InterPro" id="IPR001387">
    <property type="entry name" value="Cro/C1-type_HTH"/>
</dbReference>
<comment type="catalytic activity">
    <reaction evidence="7">
        <text>shikimate + ATP = 3-phosphoshikimate + ADP + H(+)</text>
        <dbReference type="Rhea" id="RHEA:13121"/>
        <dbReference type="ChEBI" id="CHEBI:15378"/>
        <dbReference type="ChEBI" id="CHEBI:30616"/>
        <dbReference type="ChEBI" id="CHEBI:36208"/>
        <dbReference type="ChEBI" id="CHEBI:145989"/>
        <dbReference type="ChEBI" id="CHEBI:456216"/>
        <dbReference type="EC" id="2.7.1.71"/>
    </reaction>
</comment>
<keyword evidence="6 7" id="KW-0057">Aromatic amino acid biosynthesis</keyword>
<dbReference type="Pfam" id="PF01202">
    <property type="entry name" value="SKI"/>
    <property type="match status" value="1"/>
</dbReference>
<proteinExistence type="inferred from homology"/>
<feature type="binding site" evidence="7">
    <location>
        <position position="250"/>
    </location>
    <ligand>
        <name>ATP</name>
        <dbReference type="ChEBI" id="CHEBI:30616"/>
    </ligand>
</feature>
<accession>A0ABX0W6E6</accession>
<dbReference type="InterPro" id="IPR027417">
    <property type="entry name" value="P-loop_NTPase"/>
</dbReference>
<keyword evidence="4 7" id="KW-0418">Kinase</keyword>
<keyword evidence="3 7" id="KW-0547">Nucleotide-binding</keyword>
<dbReference type="CDD" id="cd00464">
    <property type="entry name" value="SK"/>
    <property type="match status" value="1"/>
</dbReference>
<keyword evidence="2 7" id="KW-0808">Transferase</keyword>
<dbReference type="Gene3D" id="3.40.50.300">
    <property type="entry name" value="P-loop containing nucleotide triphosphate hydrolases"/>
    <property type="match status" value="1"/>
</dbReference>
<comment type="pathway">
    <text evidence="7">Metabolic intermediate biosynthesis; chorismate biosynthesis; chorismate from D-erythrose 4-phosphate and phosphoenolpyruvate: step 5/7.</text>
</comment>
<keyword evidence="7" id="KW-0963">Cytoplasm</keyword>
<comment type="function">
    <text evidence="7">Catalyzes the specific phosphorylation of the 3-hydroxyl group of shikimic acid using ATP as a cosubstrate.</text>
</comment>
<feature type="domain" description="HTH cro/C1-type" evidence="8">
    <location>
        <begin position="35"/>
        <end position="89"/>
    </location>
</feature>
<dbReference type="SMART" id="SM00530">
    <property type="entry name" value="HTH_XRE"/>
    <property type="match status" value="1"/>
</dbReference>
<sequence>MSEITNFRGEAKAVSERDDADTSVERLITRVGERVRHARERKGISRRVLSEQSGVSPRYLAQLESGAGNISIGLLQRVAIALDHRIEWLTGEDDPWTSEALRVGELYRSSNATTQQMVRDLLSPGPEANLRAGRICLVGLRGAGKSTLGALAGQALDLPFVELNTEIEAQSGMPVDEVMALYGQEGYRTLEAQAISRITATHDSLILAAAGGVVGEPETYNSLLTGFHTIWVKADAEEHMARVRAQGDERPMAGNPEAMEQLRSILASREALYSKALAQLDTSGREVQQSLDELVGLVHERGFLG</sequence>
<evidence type="ECO:0000256" key="4">
    <source>
        <dbReference type="ARBA" id="ARBA00022777"/>
    </source>
</evidence>
<evidence type="ECO:0000256" key="7">
    <source>
        <dbReference type="HAMAP-Rule" id="MF_00109"/>
    </source>
</evidence>
<dbReference type="Gene3D" id="1.10.260.40">
    <property type="entry name" value="lambda repressor-like DNA-binding domains"/>
    <property type="match status" value="1"/>
</dbReference>